<protein>
    <submittedName>
        <fullName evidence="10 11">2OG-FeII_Oxy_2 domain-containing protein</fullName>
    </submittedName>
</protein>
<keyword evidence="5" id="KW-0804">Transcription</keyword>
<dbReference type="GO" id="GO:0042393">
    <property type="term" value="F:histone binding"/>
    <property type="evidence" value="ECO:0007669"/>
    <property type="project" value="TreeGrafter"/>
</dbReference>
<organism evidence="9 11">
    <name type="scientific">Macrostomum lignano</name>
    <dbReference type="NCBI Taxonomy" id="282301"/>
    <lineage>
        <taxon>Eukaryota</taxon>
        <taxon>Metazoa</taxon>
        <taxon>Spiralia</taxon>
        <taxon>Lophotrochozoa</taxon>
        <taxon>Platyhelminthes</taxon>
        <taxon>Rhabditophora</taxon>
        <taxon>Macrostomorpha</taxon>
        <taxon>Macrostomida</taxon>
        <taxon>Macrostomidae</taxon>
        <taxon>Macrostomum</taxon>
    </lineage>
</organism>
<evidence type="ECO:0000256" key="3">
    <source>
        <dbReference type="ARBA" id="ARBA00006051"/>
    </source>
</evidence>
<accession>A0A1I8H1G0</accession>
<dbReference type="InterPro" id="IPR036747">
    <property type="entry name" value="ASF1-like_sf"/>
</dbReference>
<feature type="compositionally biased region" description="Low complexity" evidence="8">
    <location>
        <begin position="191"/>
        <end position="205"/>
    </location>
</feature>
<keyword evidence="6" id="KW-0143">Chaperone</keyword>
<feature type="compositionally biased region" description="Polar residues" evidence="8">
    <location>
        <begin position="206"/>
        <end position="229"/>
    </location>
</feature>
<proteinExistence type="inferred from homology"/>
<evidence type="ECO:0000313" key="9">
    <source>
        <dbReference type="Proteomes" id="UP000095280"/>
    </source>
</evidence>
<dbReference type="Gene3D" id="2.60.40.1490">
    <property type="entry name" value="Histone chaperone ASF1-like"/>
    <property type="match status" value="1"/>
</dbReference>
<dbReference type="Proteomes" id="UP000095280">
    <property type="component" value="Unplaced"/>
</dbReference>
<evidence type="ECO:0000256" key="6">
    <source>
        <dbReference type="ARBA" id="ARBA00023186"/>
    </source>
</evidence>
<comment type="similarity">
    <text evidence="3">Belongs to the ASF1 family.</text>
</comment>
<dbReference type="WBParaSite" id="maker-uti_cns_0004030-snap-gene-0.2-mRNA-1">
    <property type="protein sequence ID" value="maker-uti_cns_0004030-snap-gene-0.2-mRNA-1"/>
    <property type="gene ID" value="maker-uti_cns_0004030-snap-gene-0.2"/>
</dbReference>
<dbReference type="GO" id="GO:0006335">
    <property type="term" value="P:DNA replication-dependent chromatin assembly"/>
    <property type="evidence" value="ECO:0007669"/>
    <property type="project" value="TreeGrafter"/>
</dbReference>
<dbReference type="Pfam" id="PF04729">
    <property type="entry name" value="ASF1_hist_chap"/>
    <property type="match status" value="1"/>
</dbReference>
<keyword evidence="7" id="KW-0539">Nucleus</keyword>
<feature type="compositionally biased region" description="Low complexity" evidence="8">
    <location>
        <begin position="233"/>
        <end position="244"/>
    </location>
</feature>
<comment type="subcellular location">
    <subcellularLocation>
        <location evidence="2">Nucleus</location>
    </subcellularLocation>
</comment>
<dbReference type="SUPFAM" id="SSF101546">
    <property type="entry name" value="ASF1-like"/>
    <property type="match status" value="1"/>
</dbReference>
<keyword evidence="4" id="KW-0805">Transcription regulation</keyword>
<keyword evidence="9" id="KW-1185">Reference proteome</keyword>
<dbReference type="PANTHER" id="PTHR12040:SF0">
    <property type="entry name" value="HISTONE CHAPERONE ASF1"/>
    <property type="match status" value="1"/>
</dbReference>
<dbReference type="GO" id="GO:0000785">
    <property type="term" value="C:chromatin"/>
    <property type="evidence" value="ECO:0007669"/>
    <property type="project" value="TreeGrafter"/>
</dbReference>
<dbReference type="WBParaSite" id="maker-uti_cns_0001545-snap-gene-0.8-mRNA-1">
    <property type="protein sequence ID" value="maker-uti_cns_0001545-snap-gene-0.8-mRNA-1"/>
    <property type="gene ID" value="maker-uti_cns_0001545-snap-gene-0.8"/>
</dbReference>
<comment type="cofactor">
    <cofactor evidence="1">
        <name>Fe(2+)</name>
        <dbReference type="ChEBI" id="CHEBI:29033"/>
    </cofactor>
</comment>
<dbReference type="AlphaFoldDB" id="A0A1I8H1G0"/>
<evidence type="ECO:0000256" key="1">
    <source>
        <dbReference type="ARBA" id="ARBA00001954"/>
    </source>
</evidence>
<dbReference type="InterPro" id="IPR006818">
    <property type="entry name" value="ASF1-like"/>
</dbReference>
<evidence type="ECO:0000256" key="4">
    <source>
        <dbReference type="ARBA" id="ARBA00023015"/>
    </source>
</evidence>
<evidence type="ECO:0000256" key="7">
    <source>
        <dbReference type="ARBA" id="ARBA00023242"/>
    </source>
</evidence>
<reference evidence="10 11" key="1">
    <citation type="submission" date="2016-11" db="UniProtKB">
        <authorList>
            <consortium name="WormBaseParasite"/>
        </authorList>
    </citation>
    <scope>IDENTIFICATION</scope>
</reference>
<dbReference type="PANTHER" id="PTHR12040">
    <property type="entry name" value="ANTI-SILENCING PROTEIN 1"/>
    <property type="match status" value="1"/>
</dbReference>
<evidence type="ECO:0000256" key="2">
    <source>
        <dbReference type="ARBA" id="ARBA00004123"/>
    </source>
</evidence>
<dbReference type="SUPFAM" id="SSF51197">
    <property type="entry name" value="Clavaminate synthase-like"/>
    <property type="match status" value="1"/>
</dbReference>
<evidence type="ECO:0000256" key="8">
    <source>
        <dbReference type="SAM" id="MobiDB-lite"/>
    </source>
</evidence>
<dbReference type="GO" id="GO:0005634">
    <property type="term" value="C:nucleus"/>
    <property type="evidence" value="ECO:0007669"/>
    <property type="project" value="UniProtKB-SubCell"/>
</dbReference>
<sequence length="551" mass="60087">MAKVNISNVEVLDTEATFLSPFRFKITFECYEPLEEDLEWRLIYVSSAYNMSLDQTLDSILVGPVPVGKHQFVFEAGPPNTDVIPVEDAVGVTVVIVACLYRDQEFIRVGYYVNNEYSDEQLRETPPDRPQYDKLARQILAGNPRITRRGIDWGESVAGATADSAFEAAVAGCQAVAGAAEAADSGSGSVQKQQSADAEPQQQQPLSQSAESQQRHQQVSESSNKNSDTMDGANPTSAANPAAAAVAPASLASMPRCPTMATLRDQTGNRQISWFPLPLLHTSPVRPPPASPKAATAEAIKAPITSPSRLLVHLLRAHRCLLVRCCAATTASPTSGHPPPVVRVEASDAATEQDIRSHLSLFPQFISESEEAALMSELQPILRKLRYESAHWDDAIQNYRETERTVWSDANRALLQRVAETAGLTGKSQLEHVHVLDLAEDGHIRPHVDAVRFCGSIIAGLSLLSDCVMRFTLATAEQSAWAKVLLPRRSLYVMKDRLRYDYAHAVLGNDDANNCIGKQVVRKGRRVSVICRCQPDPERVKAADGGQDGSS</sequence>
<dbReference type="Gene3D" id="2.60.120.590">
    <property type="entry name" value="Alpha-ketoglutarate-dependent dioxygenase AlkB-like"/>
    <property type="match status" value="1"/>
</dbReference>
<evidence type="ECO:0000313" key="10">
    <source>
        <dbReference type="WBParaSite" id="maker-uti_cns_0001545-snap-gene-0.8-mRNA-1"/>
    </source>
</evidence>
<dbReference type="InterPro" id="IPR037151">
    <property type="entry name" value="AlkB-like_sf"/>
</dbReference>
<evidence type="ECO:0000256" key="5">
    <source>
        <dbReference type="ARBA" id="ARBA00023163"/>
    </source>
</evidence>
<feature type="region of interest" description="Disordered" evidence="8">
    <location>
        <begin position="186"/>
        <end position="244"/>
    </location>
</feature>
<evidence type="ECO:0000313" key="11">
    <source>
        <dbReference type="WBParaSite" id="maker-uti_cns_0004030-snap-gene-0.2-mRNA-1"/>
    </source>
</evidence>
<name>A0A1I8H1G0_9PLAT</name>